<organism evidence="3 4">
    <name type="scientific">Microbispora catharanthi</name>
    <dbReference type="NCBI Taxonomy" id="1712871"/>
    <lineage>
        <taxon>Bacteria</taxon>
        <taxon>Bacillati</taxon>
        <taxon>Actinomycetota</taxon>
        <taxon>Actinomycetes</taxon>
        <taxon>Streptosporangiales</taxon>
        <taxon>Streptosporangiaceae</taxon>
        <taxon>Microbispora</taxon>
    </lineage>
</organism>
<dbReference type="PANTHER" id="PTHR30298">
    <property type="entry name" value="H REPEAT-ASSOCIATED PREDICTED TRANSPOSASE"/>
    <property type="match status" value="1"/>
</dbReference>
<dbReference type="InterPro" id="IPR051698">
    <property type="entry name" value="Transposase_11-like"/>
</dbReference>
<name>A0A5N6BZS3_9ACTN</name>
<dbReference type="EMBL" id="VDMA02000004">
    <property type="protein sequence ID" value="KAB8186035.1"/>
    <property type="molecule type" value="Genomic_DNA"/>
</dbReference>
<comment type="caution">
    <text evidence="3">The sequence shown here is derived from an EMBL/GenBank/DDBJ whole genome shotgun (WGS) entry which is preliminary data.</text>
</comment>
<dbReference type="Pfam" id="PF01609">
    <property type="entry name" value="DDE_Tnp_1"/>
    <property type="match status" value="1"/>
</dbReference>
<dbReference type="PANTHER" id="PTHR30298:SF0">
    <property type="entry name" value="PROTEIN YBFL-RELATED"/>
    <property type="match status" value="1"/>
</dbReference>
<gene>
    <name evidence="3" type="ORF">FH610_009830</name>
</gene>
<evidence type="ECO:0000313" key="3">
    <source>
        <dbReference type="EMBL" id="KAB8186035.1"/>
    </source>
</evidence>
<dbReference type="InterPro" id="IPR002559">
    <property type="entry name" value="Transposase_11"/>
</dbReference>
<keyword evidence="4" id="KW-1185">Reference proteome</keyword>
<evidence type="ECO:0000259" key="2">
    <source>
        <dbReference type="Pfam" id="PF13808"/>
    </source>
</evidence>
<evidence type="ECO:0000259" key="1">
    <source>
        <dbReference type="Pfam" id="PF01609"/>
    </source>
</evidence>
<sequence length="260" mass="27565">MAALPSAERDALAGRVPQLMAYLAWVPDPRDPRGVRHSLVSLLAGAVAATLTGVTSWAAISDWIAGAPDHVLAALTIRNDPLARRYGVPDESTIRARLEALDAVAFSAATDGWLKDLGTARSKAAQATGHRPCRRPRRVLAVDGKALRGTRHHTATGRAAHLLAVTDTRTLAVLGQVEVDGKSNELTAFAPLLQSLDLAGAVVTADALYTQREHAVFLVERKKAHYIRLRLSVGVIGMVAVLQIEAARLGDHGLPSAASL</sequence>
<feature type="domain" description="H repeat-associated protein N-terminal" evidence="2">
    <location>
        <begin position="21"/>
        <end position="113"/>
    </location>
</feature>
<reference evidence="3 4" key="1">
    <citation type="submission" date="2019-10" db="EMBL/GenBank/DDBJ databases">
        <title>Nonomuraea sp. nov., isolated from Phyllanthus amarus.</title>
        <authorList>
            <person name="Klykleung N."/>
            <person name="Tanasupawat S."/>
        </authorList>
    </citation>
    <scope>NUCLEOTIDE SEQUENCE [LARGE SCALE GENOMIC DNA]</scope>
    <source>
        <strain evidence="3 4">CR1-09</strain>
    </source>
</reference>
<dbReference type="GO" id="GO:0004803">
    <property type="term" value="F:transposase activity"/>
    <property type="evidence" value="ECO:0007669"/>
    <property type="project" value="InterPro"/>
</dbReference>
<dbReference type="AlphaFoldDB" id="A0A5N6BZS3"/>
<dbReference type="Pfam" id="PF13808">
    <property type="entry name" value="DDE_Tnp_1_assoc"/>
    <property type="match status" value="1"/>
</dbReference>
<accession>A0A5N6BZS3</accession>
<dbReference type="NCBIfam" id="NF033564">
    <property type="entry name" value="transpos_ISAs1"/>
    <property type="match status" value="1"/>
</dbReference>
<dbReference type="GO" id="GO:0006313">
    <property type="term" value="P:DNA transposition"/>
    <property type="evidence" value="ECO:0007669"/>
    <property type="project" value="InterPro"/>
</dbReference>
<dbReference type="GO" id="GO:0003677">
    <property type="term" value="F:DNA binding"/>
    <property type="evidence" value="ECO:0007669"/>
    <property type="project" value="InterPro"/>
</dbReference>
<protein>
    <submittedName>
        <fullName evidence="3">ISAs1 family transposase</fullName>
    </submittedName>
</protein>
<feature type="domain" description="Transposase IS4-like" evidence="1">
    <location>
        <begin position="136"/>
        <end position="230"/>
    </location>
</feature>
<dbReference type="RefSeq" id="WP_139573987.1">
    <property type="nucleotide sequence ID" value="NZ_VDMA02000004.1"/>
</dbReference>
<dbReference type="Proteomes" id="UP000313066">
    <property type="component" value="Unassembled WGS sequence"/>
</dbReference>
<evidence type="ECO:0000313" key="4">
    <source>
        <dbReference type="Proteomes" id="UP000313066"/>
    </source>
</evidence>
<dbReference type="InterPro" id="IPR047647">
    <property type="entry name" value="ISAs1_transpos"/>
</dbReference>
<proteinExistence type="predicted"/>
<dbReference type="InterPro" id="IPR032806">
    <property type="entry name" value="YbfD_N"/>
</dbReference>